<dbReference type="Proteomes" id="UP000639338">
    <property type="component" value="Unassembled WGS sequence"/>
</dbReference>
<feature type="domain" description="PDZ" evidence="2">
    <location>
        <begin position="128"/>
        <end position="207"/>
    </location>
</feature>
<organism evidence="3 4">
    <name type="scientific">Aphidius gifuensis</name>
    <name type="common">Parasitoid wasp</name>
    <dbReference type="NCBI Taxonomy" id="684658"/>
    <lineage>
        <taxon>Eukaryota</taxon>
        <taxon>Metazoa</taxon>
        <taxon>Ecdysozoa</taxon>
        <taxon>Arthropoda</taxon>
        <taxon>Hexapoda</taxon>
        <taxon>Insecta</taxon>
        <taxon>Pterygota</taxon>
        <taxon>Neoptera</taxon>
        <taxon>Endopterygota</taxon>
        <taxon>Hymenoptera</taxon>
        <taxon>Apocrita</taxon>
        <taxon>Ichneumonoidea</taxon>
        <taxon>Braconidae</taxon>
        <taxon>Aphidiinae</taxon>
        <taxon>Aphidius</taxon>
    </lineage>
</organism>
<dbReference type="FunFam" id="2.30.42.10:FF:000043">
    <property type="entry name" value="Syntenin-1 isoform X1"/>
    <property type="match status" value="1"/>
</dbReference>
<reference evidence="3 4" key="1">
    <citation type="submission" date="2020-08" db="EMBL/GenBank/DDBJ databases">
        <title>Aphidius gifuensis genome sequencing and assembly.</title>
        <authorList>
            <person name="Du Z."/>
        </authorList>
    </citation>
    <scope>NUCLEOTIDE SEQUENCE [LARGE SCALE GENOMIC DNA]</scope>
    <source>
        <strain evidence="3">YNYX2018</strain>
        <tissue evidence="3">Adults</tissue>
    </source>
</reference>
<dbReference type="GO" id="GO:0005737">
    <property type="term" value="C:cytoplasm"/>
    <property type="evidence" value="ECO:0007669"/>
    <property type="project" value="TreeGrafter"/>
</dbReference>
<dbReference type="SUPFAM" id="SSF50156">
    <property type="entry name" value="PDZ domain-like"/>
    <property type="match status" value="2"/>
</dbReference>
<sequence>MALYPSLEDMKVDQMIKAQVELTSKYISNEPMYIPSCPSEPSASPAPSAPALTLPRSGQLYPALNDYMGLEFSPQMIAENMPEYLATHSDNMTVATSTNNGQFSGMIAPISGNAVGFQKAHVTNGVRELTLCKDKNGEIGIRVHAIDNGIFVCLVNVNSPAAKAGLRFGDQILDINGTSVAGYSMKQVHKMMRNAPINNIKVIVRDRPFERTVTMNKDSTGNVGFHFKNGRITALVKDLSAAKNGLLTDHQILEVNGKNVIGMKDKSIAAEIANSDNVVIVTVIPSYIYDHIIKKMNPSLLKSMDHSSNM</sequence>
<evidence type="ECO:0000256" key="1">
    <source>
        <dbReference type="ARBA" id="ARBA00022737"/>
    </source>
</evidence>
<feature type="domain" description="PDZ" evidence="2">
    <location>
        <begin position="212"/>
        <end position="287"/>
    </location>
</feature>
<evidence type="ECO:0000313" key="4">
    <source>
        <dbReference type="Proteomes" id="UP000639338"/>
    </source>
</evidence>
<evidence type="ECO:0000259" key="2">
    <source>
        <dbReference type="PROSITE" id="PS50106"/>
    </source>
</evidence>
<comment type="caution">
    <text evidence="3">The sequence shown here is derived from an EMBL/GenBank/DDBJ whole genome shotgun (WGS) entry which is preliminary data.</text>
</comment>
<protein>
    <recommendedName>
        <fullName evidence="2">PDZ domain-containing protein</fullName>
    </recommendedName>
</protein>
<gene>
    <name evidence="3" type="ORF">HCN44_000072</name>
</gene>
<keyword evidence="1" id="KW-0677">Repeat</keyword>
<dbReference type="OrthoDB" id="10059177at2759"/>
<evidence type="ECO:0000313" key="3">
    <source>
        <dbReference type="EMBL" id="KAF7990267.1"/>
    </source>
</evidence>
<accession>A0A834XPC7</accession>
<dbReference type="EMBL" id="JACMRX010000004">
    <property type="protein sequence ID" value="KAF7990267.1"/>
    <property type="molecule type" value="Genomic_DNA"/>
</dbReference>
<dbReference type="GO" id="GO:0005886">
    <property type="term" value="C:plasma membrane"/>
    <property type="evidence" value="ECO:0007669"/>
    <property type="project" value="TreeGrafter"/>
</dbReference>
<dbReference type="PANTHER" id="PTHR12345:SF3">
    <property type="entry name" value="PDZ DOMAIN-CONTAINING PROTEIN"/>
    <property type="match status" value="1"/>
</dbReference>
<dbReference type="AlphaFoldDB" id="A0A834XPC7"/>
<dbReference type="InterPro" id="IPR001478">
    <property type="entry name" value="PDZ"/>
</dbReference>
<dbReference type="PANTHER" id="PTHR12345">
    <property type="entry name" value="SYNTENIN RELATED"/>
    <property type="match status" value="1"/>
</dbReference>
<dbReference type="InterPro" id="IPR051230">
    <property type="entry name" value="APP-Binding"/>
</dbReference>
<proteinExistence type="predicted"/>
<dbReference type="CDD" id="cd06721">
    <property type="entry name" value="PDZ1_syntenin-like"/>
    <property type="match status" value="1"/>
</dbReference>
<dbReference type="Pfam" id="PF00595">
    <property type="entry name" value="PDZ"/>
    <property type="match status" value="2"/>
</dbReference>
<dbReference type="SMART" id="SM00228">
    <property type="entry name" value="PDZ"/>
    <property type="match status" value="2"/>
</dbReference>
<dbReference type="InterPro" id="IPR036034">
    <property type="entry name" value="PDZ_sf"/>
</dbReference>
<keyword evidence="4" id="KW-1185">Reference proteome</keyword>
<dbReference type="Gene3D" id="2.30.42.10">
    <property type="match status" value="2"/>
</dbReference>
<name>A0A834XPC7_APHGI</name>
<dbReference type="PROSITE" id="PS50106">
    <property type="entry name" value="PDZ"/>
    <property type="match status" value="2"/>
</dbReference>